<dbReference type="GO" id="GO:0005886">
    <property type="term" value="C:plasma membrane"/>
    <property type="evidence" value="ECO:0007669"/>
    <property type="project" value="UniProtKB-SubCell"/>
</dbReference>
<evidence type="ECO:0000256" key="6">
    <source>
        <dbReference type="ARBA" id="ARBA00022989"/>
    </source>
</evidence>
<dbReference type="SUPFAM" id="SSF161098">
    <property type="entry name" value="MetI-like"/>
    <property type="match status" value="1"/>
</dbReference>
<dbReference type="InterPro" id="IPR051789">
    <property type="entry name" value="Bact_Polyamine_Transport"/>
</dbReference>
<keyword evidence="5 8" id="KW-0812">Transmembrane</keyword>
<proteinExistence type="inferred from homology"/>
<dbReference type="PANTHER" id="PTHR43848">
    <property type="entry name" value="PUTRESCINE TRANSPORT SYSTEM PERMEASE PROTEIN POTI"/>
    <property type="match status" value="1"/>
</dbReference>
<protein>
    <submittedName>
        <fullName evidence="10">Ornithine carbamoyltransferase</fullName>
    </submittedName>
</protein>
<keyword evidence="6 8" id="KW-1133">Transmembrane helix</keyword>
<dbReference type="PROSITE" id="PS50928">
    <property type="entry name" value="ABC_TM1"/>
    <property type="match status" value="1"/>
</dbReference>
<feature type="transmembrane region" description="Helical" evidence="8">
    <location>
        <begin position="149"/>
        <end position="169"/>
    </location>
</feature>
<dbReference type="PANTHER" id="PTHR43848:SF2">
    <property type="entry name" value="PUTRESCINE TRANSPORT SYSTEM PERMEASE PROTEIN POTI"/>
    <property type="match status" value="1"/>
</dbReference>
<comment type="similarity">
    <text evidence="2">Belongs to the binding-protein-dependent transport system permease family. CysTW subfamily.</text>
</comment>
<sequence>MGRLRSWADRALEPILWLDTLLTYLFLYLPIVVLVLYSFSASRYALVWGGFSLEAYTKLLTDPEIALALSNSVIVALVSTALATVLGTGLALALERTRLRFQGGVEVLVYLPIVIPEIVMAVGLLLFFAQVLRPLLSTLGLTLSPLPTVIVGHVAFSISYVMVVVRARLRDLDRSLEEAALDLGATPLQVLRKVTLPLLTPAIISGALLAFTLSLDDFYVTYFSTTGGSGFKTLPLYLYALQGRAAIPPQMNAAATVMLGASLMLIALALLVQRRGRRG</sequence>
<dbReference type="EMBL" id="AP011795">
    <property type="protein sequence ID" value="BAL58165.1"/>
    <property type="molecule type" value="Genomic_DNA"/>
</dbReference>
<reference evidence="10" key="1">
    <citation type="journal article" date="2005" name="Environ. Microbiol.">
        <title>Genetic and functional properties of uncultivated thermophilic crenarchaeotes from a subsurface gold mine as revealed by analysis of genome fragments.</title>
        <authorList>
            <person name="Nunoura T."/>
            <person name="Hirayama H."/>
            <person name="Takami H."/>
            <person name="Oida H."/>
            <person name="Nishi S."/>
            <person name="Shimamura S."/>
            <person name="Suzuki Y."/>
            <person name="Inagaki F."/>
            <person name="Takai K."/>
            <person name="Nealson K.H."/>
            <person name="Horikoshi K."/>
        </authorList>
    </citation>
    <scope>NUCLEOTIDE SEQUENCE</scope>
</reference>
<keyword evidence="3 8" id="KW-0813">Transport</keyword>
<feature type="transmembrane region" description="Helical" evidence="8">
    <location>
        <begin position="190"/>
        <end position="213"/>
    </location>
</feature>
<evidence type="ECO:0000256" key="7">
    <source>
        <dbReference type="ARBA" id="ARBA00023136"/>
    </source>
</evidence>
<feature type="transmembrane region" description="Helical" evidence="8">
    <location>
        <begin position="107"/>
        <end position="129"/>
    </location>
</feature>
<dbReference type="GO" id="GO:0055085">
    <property type="term" value="P:transmembrane transport"/>
    <property type="evidence" value="ECO:0007669"/>
    <property type="project" value="InterPro"/>
</dbReference>
<dbReference type="Gene3D" id="1.10.3720.10">
    <property type="entry name" value="MetI-like"/>
    <property type="match status" value="1"/>
</dbReference>
<dbReference type="Pfam" id="PF00528">
    <property type="entry name" value="BPD_transp_1"/>
    <property type="match status" value="1"/>
</dbReference>
<reference evidence="10" key="2">
    <citation type="journal article" date="2012" name="PLoS ONE">
        <title>A Deeply Branching Thermophilic Bacterium with an Ancient Acetyl-CoA Pathway Dominates a Subsurface Ecosystem.</title>
        <authorList>
            <person name="Takami H."/>
            <person name="Noguchi H."/>
            <person name="Takaki Y."/>
            <person name="Uchiyama I."/>
            <person name="Toyoda A."/>
            <person name="Nishi S."/>
            <person name="Chee G.-J."/>
            <person name="Arai W."/>
            <person name="Nunoura T."/>
            <person name="Itoh T."/>
            <person name="Hattori M."/>
            <person name="Takai K."/>
        </authorList>
    </citation>
    <scope>NUCLEOTIDE SEQUENCE</scope>
</reference>
<name>H5SPS9_9BACT</name>
<comment type="subcellular location">
    <subcellularLocation>
        <location evidence="1 8">Cell membrane</location>
        <topology evidence="1 8">Multi-pass membrane protein</topology>
    </subcellularLocation>
</comment>
<keyword evidence="7 8" id="KW-0472">Membrane</keyword>
<feature type="transmembrane region" description="Helical" evidence="8">
    <location>
        <begin position="21"/>
        <end position="45"/>
    </location>
</feature>
<accession>H5SPS9</accession>
<gene>
    <name evidence="10" type="ORF">HGMM_F54G04C06</name>
</gene>
<keyword evidence="10" id="KW-0808">Transferase</keyword>
<evidence type="ECO:0000313" key="10">
    <source>
        <dbReference type="EMBL" id="BAL58165.1"/>
    </source>
</evidence>
<feature type="domain" description="ABC transmembrane type-1" evidence="9">
    <location>
        <begin position="69"/>
        <end position="269"/>
    </location>
</feature>
<evidence type="ECO:0000259" key="9">
    <source>
        <dbReference type="PROSITE" id="PS50928"/>
    </source>
</evidence>
<dbReference type="GO" id="GO:0016740">
    <property type="term" value="F:transferase activity"/>
    <property type="evidence" value="ECO:0007669"/>
    <property type="project" value="UniProtKB-KW"/>
</dbReference>
<evidence type="ECO:0000256" key="2">
    <source>
        <dbReference type="ARBA" id="ARBA00007069"/>
    </source>
</evidence>
<evidence type="ECO:0000256" key="1">
    <source>
        <dbReference type="ARBA" id="ARBA00004651"/>
    </source>
</evidence>
<organism evidence="10">
    <name type="scientific">uncultured Acetothermia bacterium</name>
    <dbReference type="NCBI Taxonomy" id="236499"/>
    <lineage>
        <taxon>Bacteria</taxon>
        <taxon>Candidatus Bipolaricaulota</taxon>
        <taxon>environmental samples</taxon>
    </lineage>
</organism>
<evidence type="ECO:0000256" key="8">
    <source>
        <dbReference type="RuleBase" id="RU363032"/>
    </source>
</evidence>
<feature type="transmembrane region" description="Helical" evidence="8">
    <location>
        <begin position="65"/>
        <end position="95"/>
    </location>
</feature>
<evidence type="ECO:0000256" key="5">
    <source>
        <dbReference type="ARBA" id="ARBA00022692"/>
    </source>
</evidence>
<dbReference type="InterPro" id="IPR000515">
    <property type="entry name" value="MetI-like"/>
</dbReference>
<evidence type="ECO:0000256" key="4">
    <source>
        <dbReference type="ARBA" id="ARBA00022475"/>
    </source>
</evidence>
<dbReference type="InterPro" id="IPR035906">
    <property type="entry name" value="MetI-like_sf"/>
</dbReference>
<dbReference type="CDD" id="cd06261">
    <property type="entry name" value="TM_PBP2"/>
    <property type="match status" value="1"/>
</dbReference>
<dbReference type="AlphaFoldDB" id="H5SPS9"/>
<keyword evidence="4" id="KW-1003">Cell membrane</keyword>
<evidence type="ECO:0000256" key="3">
    <source>
        <dbReference type="ARBA" id="ARBA00022448"/>
    </source>
</evidence>
<feature type="transmembrane region" description="Helical" evidence="8">
    <location>
        <begin position="253"/>
        <end position="272"/>
    </location>
</feature>